<dbReference type="PANTHER" id="PTHR31189:SF48">
    <property type="entry name" value="LEGUMIN B"/>
    <property type="match status" value="1"/>
</dbReference>
<dbReference type="InterPro" id="IPR050253">
    <property type="entry name" value="Seed_Storage-Functional"/>
</dbReference>
<reference evidence="9 10" key="1">
    <citation type="journal article" date="2023" name="Hortic Res">
        <title>Pangenome of water caltrop reveals structural variations and asymmetric subgenome divergence after allopolyploidization.</title>
        <authorList>
            <person name="Zhang X."/>
            <person name="Chen Y."/>
            <person name="Wang L."/>
            <person name="Yuan Y."/>
            <person name="Fang M."/>
            <person name="Shi L."/>
            <person name="Lu R."/>
            <person name="Comes H.P."/>
            <person name="Ma Y."/>
            <person name="Chen Y."/>
            <person name="Huang G."/>
            <person name="Zhou Y."/>
            <person name="Zheng Z."/>
            <person name="Qiu Y."/>
        </authorList>
    </citation>
    <scope>NUCLEOTIDE SEQUENCE [LARGE SCALE GENOMIC DNA]</scope>
    <source>
        <strain evidence="9">F231</strain>
    </source>
</reference>
<keyword evidence="10" id="KW-1185">Reference proteome</keyword>
<dbReference type="AlphaFoldDB" id="A0AAN7MPG6"/>
<evidence type="ECO:0000256" key="6">
    <source>
        <dbReference type="RuleBase" id="RU003681"/>
    </source>
</evidence>
<dbReference type="Gene3D" id="3.40.50.2000">
    <property type="entry name" value="Glycogen Phosphorylase B"/>
    <property type="match status" value="1"/>
</dbReference>
<dbReference type="InterPro" id="IPR011051">
    <property type="entry name" value="RmlC_Cupin_sf"/>
</dbReference>
<feature type="domain" description="Cupin type-1" evidence="8">
    <location>
        <begin position="84"/>
        <end position="289"/>
    </location>
</feature>
<keyword evidence="3 6" id="KW-0758">Storage protein</keyword>
<feature type="region of interest" description="Disordered" evidence="7">
    <location>
        <begin position="319"/>
        <end position="360"/>
    </location>
</feature>
<feature type="domain" description="Cupin type-1" evidence="8">
    <location>
        <begin position="363"/>
        <end position="512"/>
    </location>
</feature>
<name>A0AAN7MPG6_TRANT</name>
<dbReference type="GO" id="GO:0010431">
    <property type="term" value="P:seed maturation"/>
    <property type="evidence" value="ECO:0007669"/>
    <property type="project" value="UniProtKB-ARBA"/>
</dbReference>
<organism evidence="9 10">
    <name type="scientific">Trapa natans</name>
    <name type="common">Water chestnut</name>
    <dbReference type="NCBI Taxonomy" id="22666"/>
    <lineage>
        <taxon>Eukaryota</taxon>
        <taxon>Viridiplantae</taxon>
        <taxon>Streptophyta</taxon>
        <taxon>Embryophyta</taxon>
        <taxon>Tracheophyta</taxon>
        <taxon>Spermatophyta</taxon>
        <taxon>Magnoliopsida</taxon>
        <taxon>eudicotyledons</taxon>
        <taxon>Gunneridae</taxon>
        <taxon>Pentapetalae</taxon>
        <taxon>rosids</taxon>
        <taxon>malvids</taxon>
        <taxon>Myrtales</taxon>
        <taxon>Lythraceae</taxon>
        <taxon>Trapa</taxon>
    </lineage>
</organism>
<dbReference type="Gene3D" id="2.60.120.10">
    <property type="entry name" value="Jelly Rolls"/>
    <property type="match status" value="2"/>
</dbReference>
<comment type="function">
    <text evidence="6">Seed storage protein.</text>
</comment>
<protein>
    <recommendedName>
        <fullName evidence="8">Cupin type-1 domain-containing protein</fullName>
    </recommendedName>
</protein>
<evidence type="ECO:0000256" key="7">
    <source>
        <dbReference type="SAM" id="MobiDB-lite"/>
    </source>
</evidence>
<evidence type="ECO:0000256" key="4">
    <source>
        <dbReference type="ARBA" id="ARBA00023129"/>
    </source>
</evidence>
<evidence type="ECO:0000256" key="1">
    <source>
        <dbReference type="ARBA" id="ARBA00007178"/>
    </source>
</evidence>
<accession>A0AAN7MPG6</accession>
<evidence type="ECO:0000313" key="10">
    <source>
        <dbReference type="Proteomes" id="UP001346149"/>
    </source>
</evidence>
<dbReference type="CDD" id="cd02243">
    <property type="entry name" value="cupin_11S_legumin_C"/>
    <property type="match status" value="1"/>
</dbReference>
<keyword evidence="2" id="KW-0732">Signal</keyword>
<dbReference type="GO" id="GO:0045735">
    <property type="term" value="F:nutrient reservoir activity"/>
    <property type="evidence" value="ECO:0007669"/>
    <property type="project" value="UniProtKB-KW"/>
</dbReference>
<dbReference type="SUPFAM" id="SSF51182">
    <property type="entry name" value="RmlC-like cupins"/>
    <property type="match status" value="1"/>
</dbReference>
<dbReference type="EMBL" id="JAXQNO010000005">
    <property type="protein sequence ID" value="KAK4798801.1"/>
    <property type="molecule type" value="Genomic_DNA"/>
</dbReference>
<dbReference type="FunFam" id="2.60.120.10:FF:000073">
    <property type="entry name" value="Glycinin G1"/>
    <property type="match status" value="1"/>
</dbReference>
<evidence type="ECO:0000313" key="9">
    <source>
        <dbReference type="EMBL" id="KAK4798801.1"/>
    </source>
</evidence>
<dbReference type="PROSITE" id="PS00305">
    <property type="entry name" value="11S_SEED_STORAGE"/>
    <property type="match status" value="1"/>
</dbReference>
<evidence type="ECO:0000259" key="8">
    <source>
        <dbReference type="SMART" id="SM00835"/>
    </source>
</evidence>
<feature type="region of interest" description="Disordered" evidence="7">
    <location>
        <begin position="242"/>
        <end position="263"/>
    </location>
</feature>
<dbReference type="InterPro" id="IPR014710">
    <property type="entry name" value="RmlC-like_jellyroll"/>
</dbReference>
<evidence type="ECO:0000256" key="5">
    <source>
        <dbReference type="ARBA" id="ARBA00023157"/>
    </source>
</evidence>
<dbReference type="CDD" id="cd02242">
    <property type="entry name" value="cupin_11S_legumin_N"/>
    <property type="match status" value="1"/>
</dbReference>
<dbReference type="PRINTS" id="PR00439">
    <property type="entry name" value="11SGLOBULIN"/>
</dbReference>
<comment type="subunit">
    <text evidence="6">Hexamer; each subunit is composed of an acidic and a basic chain derived from a single precursor and linked by a disulfide bond.</text>
</comment>
<dbReference type="PANTHER" id="PTHR31189">
    <property type="entry name" value="OS03G0336100 PROTEIN-RELATED"/>
    <property type="match status" value="1"/>
</dbReference>
<keyword evidence="4 6" id="KW-0708">Seed storage protein</keyword>
<dbReference type="InterPro" id="IPR006045">
    <property type="entry name" value="Cupin_1"/>
</dbReference>
<dbReference type="InterPro" id="IPR006044">
    <property type="entry name" value="11S_seedstore_pln"/>
</dbReference>
<dbReference type="InterPro" id="IPR022379">
    <property type="entry name" value="11S_seedstore_CS"/>
</dbReference>
<evidence type="ECO:0000256" key="2">
    <source>
        <dbReference type="ARBA" id="ARBA00022729"/>
    </source>
</evidence>
<comment type="caution">
    <text evidence="9">The sequence shown here is derived from an EMBL/GenBank/DDBJ whole genome shotgun (WGS) entry which is preliminary data.</text>
</comment>
<sequence length="541" mass="61596">MGLFCKPSRKTMISALATPYPKKNITTLVNDFDECCPLRELTNPTMVMGNWDDIDEISSTNGLVLLYVLKLQLVQWSECRLENLHVLEPSRRIEAEAGYTELWDENEEALTCAGSAFTRHVIRRNGLFLPSYSNSAELMYVVQGRGLYGVTMPGCPETYQSDESQFRGRQGTSEREGVKRFFGDRHQKVREIREGDIVAQIPGTAFWIHNKGQSDLVLISVIYTSNEQNQLDQNIRKFFLAGNPQEGSQGGRRHRTRGSQQETKYGNVFQGFDDELLQETFDVDSDLARKVKGEDDRRGHIVEVREELQIVHPMIEEGEGWEEREREREREREMERGSSRRRGSSSQRQNGAEETLCTMRLRENIDNPERADYYNPRAGRITTLNSFSLPILSFLQLSAEKGVLYKDAVVAPSYYMNSHAFIYVLRGNARVQIAGDNGQSVFDGKLQENQVLVVPQNFVVIKKAGSEGFEWVAFRTSDNAMKNNLAGRLSVIRGLPEDVLVNSYGISRDDARKLKYNREELTVFSPSSRSARGLRRDDAAN</sequence>
<dbReference type="SMART" id="SM00835">
    <property type="entry name" value="Cupin_1"/>
    <property type="match status" value="2"/>
</dbReference>
<gene>
    <name evidence="9" type="ORF">SAY86_031127</name>
</gene>
<keyword evidence="5 6" id="KW-1015">Disulfide bond</keyword>
<proteinExistence type="inferred from homology"/>
<feature type="compositionally biased region" description="Basic and acidic residues" evidence="7">
    <location>
        <begin position="321"/>
        <end position="338"/>
    </location>
</feature>
<evidence type="ECO:0000256" key="3">
    <source>
        <dbReference type="ARBA" id="ARBA00022761"/>
    </source>
</evidence>
<dbReference type="Pfam" id="PF00190">
    <property type="entry name" value="Cupin_1"/>
    <property type="match status" value="2"/>
</dbReference>
<comment type="similarity">
    <text evidence="1 6">Belongs to the 11S seed storage protein (globulins) family.</text>
</comment>
<dbReference type="Proteomes" id="UP001346149">
    <property type="component" value="Unassembled WGS sequence"/>
</dbReference>